<comment type="caution">
    <text evidence="1">The sequence shown here is derived from an EMBL/GenBank/DDBJ whole genome shotgun (WGS) entry which is preliminary data.</text>
</comment>
<name>A0ACC0PRZ5_RHOML</name>
<sequence>MAQQQPSVLCPSVSRSTSSAPPTTHEYDARSKHYHASSHATWNWKFRIFGRRAKRKEDLFETGSSGSQGGNSTSGLLIEERGSHL</sequence>
<gene>
    <name evidence="1" type="ORF">RHMOL_Rhmol02G0202800</name>
</gene>
<keyword evidence="2" id="KW-1185">Reference proteome</keyword>
<protein>
    <submittedName>
        <fullName evidence="1">Uncharacterized protein</fullName>
    </submittedName>
</protein>
<accession>A0ACC0PRZ5</accession>
<evidence type="ECO:0000313" key="2">
    <source>
        <dbReference type="Proteomes" id="UP001062846"/>
    </source>
</evidence>
<proteinExistence type="predicted"/>
<organism evidence="1 2">
    <name type="scientific">Rhododendron molle</name>
    <name type="common">Chinese azalea</name>
    <name type="synonym">Azalea mollis</name>
    <dbReference type="NCBI Taxonomy" id="49168"/>
    <lineage>
        <taxon>Eukaryota</taxon>
        <taxon>Viridiplantae</taxon>
        <taxon>Streptophyta</taxon>
        <taxon>Embryophyta</taxon>
        <taxon>Tracheophyta</taxon>
        <taxon>Spermatophyta</taxon>
        <taxon>Magnoliopsida</taxon>
        <taxon>eudicotyledons</taxon>
        <taxon>Gunneridae</taxon>
        <taxon>Pentapetalae</taxon>
        <taxon>asterids</taxon>
        <taxon>Ericales</taxon>
        <taxon>Ericaceae</taxon>
        <taxon>Ericoideae</taxon>
        <taxon>Rhodoreae</taxon>
        <taxon>Rhododendron</taxon>
    </lineage>
</organism>
<reference evidence="1" key="1">
    <citation type="submission" date="2022-02" db="EMBL/GenBank/DDBJ databases">
        <title>Plant Genome Project.</title>
        <authorList>
            <person name="Zhang R.-G."/>
        </authorList>
    </citation>
    <scope>NUCLEOTIDE SEQUENCE</scope>
    <source>
        <strain evidence="1">AT1</strain>
    </source>
</reference>
<evidence type="ECO:0000313" key="1">
    <source>
        <dbReference type="EMBL" id="KAI8568475.1"/>
    </source>
</evidence>
<dbReference type="EMBL" id="CM046389">
    <property type="protein sequence ID" value="KAI8568475.1"/>
    <property type="molecule type" value="Genomic_DNA"/>
</dbReference>
<dbReference type="Proteomes" id="UP001062846">
    <property type="component" value="Chromosome 2"/>
</dbReference>